<evidence type="ECO:0000313" key="3">
    <source>
        <dbReference type="Proteomes" id="UP000050790"/>
    </source>
</evidence>
<sequence>MSASESRDENLQYTYHTNAETSIPEASGGSNTRDCSFDASGVADVTLDKDLVRKPTLYKRPETNIPNICVESSSQNFKHHLKKLHIAVNKILENDRLTKYRNPSKKNFRGNQEACEKMLDAVRELGSFIVQRQNISPISHHIRPTKDMQSRFPMRVRSKSTTHDDSISHGRDLTVRMGHSLKSVRRPTSLTKGSKSPIKRSVSPYPVIDTEDSCCSKHVGYFKGVDMSQRETKYRLPVKNDTSIASNQETENVQASEVFTHPEIACLEAELSHRDTLIKYLSEQLFKLYQDNDRIFAEYELQEANLTKYLRSLRSRLTETNSNLNQQYTTHNTTNNTNSIHTDYITNITQSISQDININITDSILHHFAKEINNKIINPGINNNNNDNDVIVTMTPIQRIKQSFISELQDLNLATQNLLNYWEIKNHEMNYSTICQQFFNALLNFCIISMNSYQFNNQFIDPNINDLQMKANHAEQQIIDLSNEIKQYQIQLNQLNEKLQKNQLKETNHHLLISDYFLSSTNSSSNNNIVNYLSDTDQTQCILSSSPSSSSSLLLLDPGSSSQIYESIPKIKSLEDQTIFPLKSTIMPIDISTTTTTTTTTTIPVYNSINNLLQRLWGMLSKESKLTSTDLHKSKLWISSKEDYDTLYEAYNIIEQFQWYIQNNKLSSFKSSSLVESQSSLSTTTTTTTATYFAPESVAIEINGTNAIDKSIPVDVPSITNLTDQSTITALTSNQHKIKDIEEVNLESFKREELSSCTKYETKSIYLTDMCTSTSDLLTLFINKDQNYQLNIQQFKQMNDQIISTDDLIQTSSLEKEALRELQKKFNYLKNSYHHLISQYQTFNQTLSKQLKYINLVFDKYKSNISVYISYKYKDLCDSSIQTDSFNHLHRLTDPSYKQISLDDNNLSEIKYCHSSWPINELISNEINIYNQSILNNELLTNNYSIELSQLKQNYEILQLKLQKSEKEVEMLRNNLLDIENYIKLTISNKHFTSLQCLLDNGELSDVQSLTKAFLNQVDTIISNFNQYIPDQKNQIEYELPDQYFIDDKSLPIHNAKHLLVNTEEYDQQYPIYSAEQSLIRLTELQEILQQQIIRKQNTFVDQIEQDNYSFNREMDKLLDDKHEITDLELTEKLQSALHVIYEELSLCQHLVDKLLSEKTKHCKLIAMQASQIEDLNKELRQYDYKLKAISRGHNIVPHNTEKTYENNCYETNDEKVKSEYYKHHHDQYPNSLIDSSTNPNKNIINELKLTNQTEIEQTTIMSTLQQEYLTIAEIEETKSTLAKDTLSTLEFTDQSTRSPVEMTREKLVSSSLCEDESNVVGQLREELTSCYEQIVKLSRSVEESDASLMDVRRLLTVKESEVADLREEKRHLRDEVNELRETVEAERRDLDILRANMDVFESKEEVSAMCVECRGPNVAAAAAAVVAVEEECVQTEIDDKVFDLVSTLQLEVAHLREENAATLAALERSQLELTMKQTEVQELESRIMVNETTWSIPCDTVRKAPDVVVREFAEVDDTDRVEADVFAGVPDRQLVETVAGDSVSGIVPDRMDRQTTDLCVEGVSNEEAVLPIHATQSWTKPPSEQDNDDPELALLNTDSLRARLKEAMSRICELEDAKTELSVRLRELEGVMMCEDKPMDVMPLSSRVPDRSMKVTDEADALSKHNKELMTEVDLLRSKISERVTLLDDVCMEMDEVRGSLGFLLKQVRELRAAHAEANADRADMANRMSEYERVSHRLCETVGRSTSPVQDIDYAHEGSSTDRCTSDGLREDLQRALDTQSFELEAVTEKLKECESMNNAQICGSDTRTKHLSFNLPPPVRHFNSRFDFNGMLVENPGNLSNFRESDRNYSSDKLFSEIQATCESDLTNSDQFLVTSYSEVGNKLGDNVVHGNKSYISSIVLDAACFKMLNPSDVDPMMVDSTANESKFTFATISSSKRDKSLHQNRNDVNESHACHCEEVTVVSHDDFSKDKISHISRMPPDFKDEKMFISSLILPPPRQPCSMTYAESVSDIPVMSRSSSSKELETVEPYSMKSETLVKDCVNNIVKHMEWSSNTKAYNVTGYSEEISKTTNEQTRNHLENFKADNIKSKKENEIIMIRKQNDNIKEYDKKLENQFSQQNYQPTDASKQDNANENNINKSTKCENTELRFISKGTNTHTDDTKGSVAFLLKQVRELRAAHAEANADRADMANRMSEYERVSHRLCETVGRSTSPVQDIDYAHEGSSTDRCTSDGLREDLQRALDTQSFELEAVTEKLKESLRQAVEQASTAREELEAYRHEKVCAMSDLEGRLSASRDECSALRDQVCRLETSMEEHCNTVLAIASRDWESRVNEIVRERDTAMKELLELRSRLDMADDVDASLAKTVCRSDMGTDMLDRMIERDIVLSSGFTSDTRETVSVGVGKDAEDDESNCMVVDGWSDYSSECIHEEHKPSVSVGSPTRLIVKLSRSVEESDASLMDVRRLLTVKESEVADLREEKRHLRDEVNELRETVEAERRDLDILRANMDVFESKGNVSDMCLPRVVLSNVHGFSDNFDVEGSRDIFLHDELSDLKQKFSRISMSLAFASDFVDLCMKLLSMFVNLLLDLSRFSNTAFDRILCADFIDLLSDVVSFSKSSNFVDVFGDYSNNLTYFSNLHEVLLSGCLSSCILCKIQNVFHQSFICSICIRCISSIQHPDVYNYMLKAQYPHINPMNGTDDHDVNASVDLLSDHNSDTIYPQQSICDKTQQINLEHQLLIAKSEINRLSHLLYNIRRNTYHKQEEVKKENEEKEIQKKFNNDTQLEIEKIYFENLYLIKQNNQLIIINNQLYDKILNEITKELIIFKSIINNNNKSISNEESIECNQYFKFIDYLLNNRKELIKEIIDYKNHYNLIYQLLIEGLYLNKLNKLKQTTNQYCYWKKVENIIHSNNDLISRDSSIENESNVLVPSASSSSSPPPPQQQEQEQLYEFNNSILQTGHCLFNKINKILSKIEKIEMDLNKSKCIQQFIDLKKINNQWKINMNIILNNLLILQNKINKDHDIATTTTTTTTTPRDILSMTCNHLNDELNHHHLHHHYDYSINILNPNEIMPIFNILIKDFQTYINRISIIENQYNLLNDKLNQLNIECNKLHIEMIQLQSSINNQTTIIDNIVTNNLVTMTNETINVSNDNDIENLSININIENIMKKIKLYTNQLNSMRKQMIQQIEQKNTEQIKTLDDDDNNDDEDNSNVENEVKEDIYVSNQYILNKEIFLNEKSKTIECMDNKHQKDTPIIDSTDEMISLLNKVPNPPDIHLISDEKQSHNSFDVSRIVDENFNVTEQSLLDIRRDYSGELNNTPVIDSTNEVISFSTEVPIKIDQKHSYGSSDVNRIVQKQSLLDVRKDYSNEFKDSPVIDSTDELISLLNKVPIPPDVHLLKDEKQSHSSFDVSRIVEEDFNVNVTEQSLLDIRRDYCNEFQDIPVIDSTDEVISLLNKVPIPPDIHLISDEKQSHSSFDVSRIVEEDFNVTETSVLDIRRNYSTNELKDTSVIGSTDEVISFSTEVPNTTDVHSIIDEKQPHSSFDVSRIVEEDFNVTEQSLLDIRRDYSGELKDTPVIDSTNEVISFSTEVPNTTDVDFISDEKQSPSSFDVNRIHDKEQSQTIISNNYKNSISNTDQYSLEFVLRLLHLRDTELLYIISINNKSEEESINYNKYNLSPSILNNQILIKKLNKFLYWENIDPIDINSIPIHRININMFESKESIEQQIDTISSISKNQLFINVETIEMTDQSTGQISYHEDIDWYEQHLYTLVQNALNALNQMNQHFLESKKPLLSEHRQEELINILTKLLTTIPINNSIQQQTHEKSVQKILQSPLSFSPCSTSSLLEEHPGCTTTVTSITTTTTSGVTCFIQTLSSITPTNTTTTTTSFSQSKQISEISDSSNLSFTTNLTYPRRSEKASINELISSVDHLRNLHELRSLAKYLLDQYHIVTSELDLQSDTNWCLRQRLTNANSQLNRLTGLLNKSSQGLSSIEEDLSLGTDKTSLRSEHYDGIRYKSLQPTYTLNNLQEKNTTSGRRLNFIPSSDEQLIRSSYSSSIQTMGNKSILKSKSKSKSEISSMTSRISDPDYFITHGMFIPMRIMQSISSQTVKHKKVSCLPRNTLSCGPILKRSHKQHHPSFNDDTYQSLSKPYSHDISDKSIEIIGRTITSTPLLTTTITNSSKQLDIKNNNNNPTIMISHWNELETSQQKLHNISMSIIKDYEHYPNKSSSISVSSTMNNENDIICNEKQSLLHEYNNNNNNSSIHQLPQSSTTAKTTTPATAAVTTTTTTTTTRSRSSSSTSSSFSFTSFHSHPYSNERIPIKSRKMKFHSRFLNLFKSNFKK</sequence>
<dbReference type="PANTHER" id="PTHR45615">
    <property type="entry name" value="MYOSIN HEAVY CHAIN, NON-MUSCLE"/>
    <property type="match status" value="1"/>
</dbReference>
<feature type="coiled-coil region" evidence="1">
    <location>
        <begin position="1349"/>
        <end position="1404"/>
    </location>
</feature>
<proteinExistence type="predicted"/>
<feature type="coiled-coil region" evidence="1">
    <location>
        <begin position="2464"/>
        <end position="2519"/>
    </location>
</feature>
<evidence type="ECO:0000256" key="1">
    <source>
        <dbReference type="SAM" id="Coils"/>
    </source>
</evidence>
<feature type="coiled-coil region" evidence="1">
    <location>
        <begin position="941"/>
        <end position="982"/>
    </location>
</feature>
<feature type="coiled-coil region" evidence="1">
    <location>
        <begin position="464"/>
        <end position="505"/>
    </location>
</feature>
<feature type="coiled-coil region" evidence="1">
    <location>
        <begin position="3094"/>
        <end position="3128"/>
    </location>
</feature>
<dbReference type="PANTHER" id="PTHR45615:SF80">
    <property type="entry name" value="GRIP DOMAIN-CONTAINING PROTEIN"/>
    <property type="match status" value="1"/>
</dbReference>
<protein>
    <submittedName>
        <fullName evidence="4">Uncharacterized protein</fullName>
    </submittedName>
</protein>
<organism evidence="3 4">
    <name type="scientific">Schistosoma margrebowiei</name>
    <dbReference type="NCBI Taxonomy" id="48269"/>
    <lineage>
        <taxon>Eukaryota</taxon>
        <taxon>Metazoa</taxon>
        <taxon>Spiralia</taxon>
        <taxon>Lophotrochozoa</taxon>
        <taxon>Platyhelminthes</taxon>
        <taxon>Trematoda</taxon>
        <taxon>Digenea</taxon>
        <taxon>Strigeidida</taxon>
        <taxon>Schistosomatoidea</taxon>
        <taxon>Schistosomatidae</taxon>
        <taxon>Schistosoma</taxon>
    </lineage>
</organism>
<feature type="region of interest" description="Disordered" evidence="2">
    <location>
        <begin position="4267"/>
        <end position="4318"/>
    </location>
</feature>
<feature type="coiled-coil region" evidence="1">
    <location>
        <begin position="2240"/>
        <end position="2310"/>
    </location>
</feature>
<accession>A0AA85A160</accession>
<feature type="compositionally biased region" description="Low complexity" evidence="2">
    <location>
        <begin position="4278"/>
        <end position="4317"/>
    </location>
</feature>
<reference evidence="4" key="1">
    <citation type="submission" date="2023-11" db="UniProtKB">
        <authorList>
            <consortium name="WormBaseParasite"/>
        </authorList>
    </citation>
    <scope>IDENTIFICATION</scope>
</reference>
<feature type="coiled-coil region" evidence="1">
    <location>
        <begin position="2170"/>
        <end position="2204"/>
    </location>
</feature>
<dbReference type="Proteomes" id="UP000050790">
    <property type="component" value="Unassembled WGS sequence"/>
</dbReference>
<name>A0AA85A160_9TREM</name>
<keyword evidence="1" id="KW-0175">Coiled coil</keyword>
<feature type="coiled-coil region" evidence="1">
    <location>
        <begin position="1709"/>
        <end position="1736"/>
    </location>
</feature>
<evidence type="ECO:0000313" key="4">
    <source>
        <dbReference type="WBParaSite" id="SMRG1_58210.1"/>
    </source>
</evidence>
<dbReference type="WBParaSite" id="SMRG1_58210.1">
    <property type="protein sequence ID" value="SMRG1_58210.1"/>
    <property type="gene ID" value="SMRG1_58210"/>
</dbReference>
<evidence type="ECO:0000256" key="2">
    <source>
        <dbReference type="SAM" id="MobiDB-lite"/>
    </source>
</evidence>